<dbReference type="GO" id="GO:0000270">
    <property type="term" value="P:peptidoglycan metabolic process"/>
    <property type="evidence" value="ECO:0007669"/>
    <property type="project" value="TreeGrafter"/>
</dbReference>
<feature type="transmembrane region" description="Helical" evidence="1">
    <location>
        <begin position="143"/>
        <end position="168"/>
    </location>
</feature>
<dbReference type="Proteomes" id="UP000051311">
    <property type="component" value="Unassembled WGS sequence"/>
</dbReference>
<dbReference type="GO" id="GO:0005886">
    <property type="term" value="C:plasma membrane"/>
    <property type="evidence" value="ECO:0007669"/>
    <property type="project" value="TreeGrafter"/>
</dbReference>
<dbReference type="AlphaFoldDB" id="A0A0R1NK90"/>
<reference evidence="3 4" key="1">
    <citation type="journal article" date="2015" name="Genome Announc.">
        <title>Expanding the biotechnology potential of lactobacilli through comparative genomics of 213 strains and associated genera.</title>
        <authorList>
            <person name="Sun Z."/>
            <person name="Harris H.M."/>
            <person name="McCann A."/>
            <person name="Guo C."/>
            <person name="Argimon S."/>
            <person name="Zhang W."/>
            <person name="Yang X."/>
            <person name="Jeffery I.B."/>
            <person name="Cooney J.C."/>
            <person name="Kagawa T.F."/>
            <person name="Liu W."/>
            <person name="Song Y."/>
            <person name="Salvetti E."/>
            <person name="Wrobel A."/>
            <person name="Rasinkangas P."/>
            <person name="Parkhill J."/>
            <person name="Rea M.C."/>
            <person name="O'Sullivan O."/>
            <person name="Ritari J."/>
            <person name="Douillard F.P."/>
            <person name="Paul Ross R."/>
            <person name="Yang R."/>
            <person name="Briner A.E."/>
            <person name="Felis G.E."/>
            <person name="de Vos W.M."/>
            <person name="Barrangou R."/>
            <person name="Klaenhammer T.R."/>
            <person name="Caufield P.W."/>
            <person name="Cui Y."/>
            <person name="Zhang H."/>
            <person name="O'Toole P.W."/>
        </authorList>
    </citation>
    <scope>NUCLEOTIDE SEQUENCE [LARGE SCALE GENOMIC DNA]</scope>
    <source>
        <strain evidence="3 4">DSM 10532</strain>
    </source>
</reference>
<feature type="transmembrane region" description="Helical" evidence="1">
    <location>
        <begin position="40"/>
        <end position="59"/>
    </location>
</feature>
<dbReference type="PANTHER" id="PTHR30336">
    <property type="entry name" value="INNER MEMBRANE PROTEIN, PROBABLE PERMEASE"/>
    <property type="match status" value="1"/>
</dbReference>
<evidence type="ECO:0000313" key="3">
    <source>
        <dbReference type="EMBL" id="KRL20662.1"/>
    </source>
</evidence>
<comment type="caution">
    <text evidence="3">The sequence shown here is derived from an EMBL/GenBank/DDBJ whole genome shotgun (WGS) entry which is preliminary data.</text>
</comment>
<dbReference type="STRING" id="1423748.FC37_GL001903"/>
<keyword evidence="1" id="KW-0472">Membrane</keyword>
<dbReference type="CDD" id="cd06259">
    <property type="entry name" value="YdcF-like"/>
    <property type="match status" value="1"/>
</dbReference>
<dbReference type="eggNOG" id="COG1434">
    <property type="taxonomic scope" value="Bacteria"/>
</dbReference>
<gene>
    <name evidence="3" type="ORF">FC37_GL001903</name>
</gene>
<proteinExistence type="predicted"/>
<evidence type="ECO:0000256" key="1">
    <source>
        <dbReference type="SAM" id="Phobius"/>
    </source>
</evidence>
<dbReference type="Gene3D" id="3.40.50.620">
    <property type="entry name" value="HUPs"/>
    <property type="match status" value="1"/>
</dbReference>
<protein>
    <recommendedName>
        <fullName evidence="2">DUF218 domain-containing protein</fullName>
    </recommendedName>
</protein>
<feature type="domain" description="DUF218" evidence="2">
    <location>
        <begin position="179"/>
        <end position="328"/>
    </location>
</feature>
<keyword evidence="1" id="KW-1133">Transmembrane helix</keyword>
<dbReference type="OrthoDB" id="9782395at2"/>
<feature type="transmembrane region" description="Helical" evidence="1">
    <location>
        <begin position="79"/>
        <end position="101"/>
    </location>
</feature>
<sequence>MLNEIIAFFGRRGEFFYISVFMLVMFFVFLISWLVEPRRLINGVFFTIFLASVVIWITVMVHKSTSHGLQRAYDLLVLAAFFLITALLIFAWLFLFWNAYFVWKYESHTLPNLLTLIFGFVALILSLIFLFGPGQYLPRWLSVLLASIPAIAIYLGLVLYNFLVNLLLYQIYPRRYKQDYLIVLGAGLINGDRVSKLLAARINRAIQYSNRQYQKGRKRPIIIMSGGQGPDEKIPEAVAMAKFARKRGIKTNHLLIEDKSKNTYQNMLFSKRLATKDFGGSNFKAKFFSNNYHIFRAALLAKEVGLKANGVGAFTRFYYLPNAIIREFAGVFVMHKRRHFVIMGVIVLFFILQAILVATGNIKFSVI</sequence>
<dbReference type="GO" id="GO:0043164">
    <property type="term" value="P:Gram-negative-bacterium-type cell wall biogenesis"/>
    <property type="evidence" value="ECO:0007669"/>
    <property type="project" value="TreeGrafter"/>
</dbReference>
<dbReference type="InterPro" id="IPR014729">
    <property type="entry name" value="Rossmann-like_a/b/a_fold"/>
</dbReference>
<feature type="transmembrane region" description="Helical" evidence="1">
    <location>
        <begin position="113"/>
        <end position="131"/>
    </location>
</feature>
<evidence type="ECO:0000313" key="4">
    <source>
        <dbReference type="Proteomes" id="UP000051311"/>
    </source>
</evidence>
<dbReference type="InterPro" id="IPR003848">
    <property type="entry name" value="DUF218"/>
</dbReference>
<feature type="transmembrane region" description="Helical" evidence="1">
    <location>
        <begin position="340"/>
        <end position="362"/>
    </location>
</feature>
<evidence type="ECO:0000259" key="2">
    <source>
        <dbReference type="Pfam" id="PF02698"/>
    </source>
</evidence>
<dbReference type="PANTHER" id="PTHR30336:SF18">
    <property type="entry name" value="MEMBRANE PROTEIN"/>
    <property type="match status" value="1"/>
</dbReference>
<dbReference type="EMBL" id="AZEL01000056">
    <property type="protein sequence ID" value="KRL20662.1"/>
    <property type="molecule type" value="Genomic_DNA"/>
</dbReference>
<dbReference type="InterPro" id="IPR051599">
    <property type="entry name" value="Cell_Envelope_Assoc"/>
</dbReference>
<accession>A0A0R1NK90</accession>
<name>A0A0R1NK90_9LACO</name>
<organism evidence="3 4">
    <name type="scientific">Lactobacillus gallinarum DSM 10532 = JCM 2011</name>
    <dbReference type="NCBI Taxonomy" id="1423748"/>
    <lineage>
        <taxon>Bacteria</taxon>
        <taxon>Bacillati</taxon>
        <taxon>Bacillota</taxon>
        <taxon>Bacilli</taxon>
        <taxon>Lactobacillales</taxon>
        <taxon>Lactobacillaceae</taxon>
        <taxon>Lactobacillus</taxon>
    </lineage>
</organism>
<dbReference type="PATRIC" id="fig|1423748.3.peg.1977"/>
<dbReference type="RefSeq" id="WP_056945593.1">
    <property type="nucleotide sequence ID" value="NZ_AZEL01000056.1"/>
</dbReference>
<feature type="transmembrane region" description="Helical" evidence="1">
    <location>
        <begin position="15"/>
        <end position="35"/>
    </location>
</feature>
<keyword evidence="1" id="KW-0812">Transmembrane</keyword>
<dbReference type="Pfam" id="PF02698">
    <property type="entry name" value="DUF218"/>
    <property type="match status" value="1"/>
</dbReference>